<name>A0A6G1HIT6_9PEZI</name>
<evidence type="ECO:0000313" key="7">
    <source>
        <dbReference type="EMBL" id="KAF2395814.1"/>
    </source>
</evidence>
<keyword evidence="4 5" id="KW-0472">Membrane</keyword>
<dbReference type="InterPro" id="IPR026841">
    <property type="entry name" value="Aur1/Ipt1"/>
</dbReference>
<dbReference type="GO" id="GO:0016020">
    <property type="term" value="C:membrane"/>
    <property type="evidence" value="ECO:0007669"/>
    <property type="project" value="UniProtKB-SubCell"/>
</dbReference>
<dbReference type="AlphaFoldDB" id="A0A6G1HIT6"/>
<feature type="transmembrane region" description="Helical" evidence="5">
    <location>
        <begin position="333"/>
        <end position="356"/>
    </location>
</feature>
<feature type="domain" description="Inositolphosphotransferase Aur1/Ipt1" evidence="6">
    <location>
        <begin position="190"/>
        <end position="316"/>
    </location>
</feature>
<gene>
    <name evidence="7" type="ORF">EJ06DRAFT_264303</name>
</gene>
<protein>
    <recommendedName>
        <fullName evidence="6">Inositolphosphotransferase Aur1/Ipt1 domain-containing protein</fullName>
    </recommendedName>
</protein>
<evidence type="ECO:0000256" key="2">
    <source>
        <dbReference type="ARBA" id="ARBA00022692"/>
    </source>
</evidence>
<dbReference type="Proteomes" id="UP000799640">
    <property type="component" value="Unassembled WGS sequence"/>
</dbReference>
<accession>A0A6G1HIT6</accession>
<feature type="transmembrane region" description="Helical" evidence="5">
    <location>
        <begin position="368"/>
        <end position="388"/>
    </location>
</feature>
<reference evidence="7" key="1">
    <citation type="journal article" date="2020" name="Stud. Mycol.">
        <title>101 Dothideomycetes genomes: a test case for predicting lifestyles and emergence of pathogens.</title>
        <authorList>
            <person name="Haridas S."/>
            <person name="Albert R."/>
            <person name="Binder M."/>
            <person name="Bloem J."/>
            <person name="Labutti K."/>
            <person name="Salamov A."/>
            <person name="Andreopoulos B."/>
            <person name="Baker S."/>
            <person name="Barry K."/>
            <person name="Bills G."/>
            <person name="Bluhm B."/>
            <person name="Cannon C."/>
            <person name="Castanera R."/>
            <person name="Culley D."/>
            <person name="Daum C."/>
            <person name="Ezra D."/>
            <person name="Gonzalez J."/>
            <person name="Henrissat B."/>
            <person name="Kuo A."/>
            <person name="Liang C."/>
            <person name="Lipzen A."/>
            <person name="Lutzoni F."/>
            <person name="Magnuson J."/>
            <person name="Mondo S."/>
            <person name="Nolan M."/>
            <person name="Ohm R."/>
            <person name="Pangilinan J."/>
            <person name="Park H.-J."/>
            <person name="Ramirez L."/>
            <person name="Alfaro M."/>
            <person name="Sun H."/>
            <person name="Tritt A."/>
            <person name="Yoshinaga Y."/>
            <person name="Zwiers L.-H."/>
            <person name="Turgeon B."/>
            <person name="Goodwin S."/>
            <person name="Spatafora J."/>
            <person name="Crous P."/>
            <person name="Grigoriev I."/>
        </authorList>
    </citation>
    <scope>NUCLEOTIDE SEQUENCE</scope>
    <source>
        <strain evidence="7">CBS 262.69</strain>
    </source>
</reference>
<evidence type="ECO:0000256" key="5">
    <source>
        <dbReference type="SAM" id="Phobius"/>
    </source>
</evidence>
<evidence type="ECO:0000256" key="4">
    <source>
        <dbReference type="ARBA" id="ARBA00023136"/>
    </source>
</evidence>
<dbReference type="OrthoDB" id="2566866at2759"/>
<dbReference type="Pfam" id="PF14378">
    <property type="entry name" value="PAP2_3"/>
    <property type="match status" value="1"/>
</dbReference>
<feature type="transmembrane region" description="Helical" evidence="5">
    <location>
        <begin position="291"/>
        <end position="312"/>
    </location>
</feature>
<feature type="transmembrane region" description="Helical" evidence="5">
    <location>
        <begin position="241"/>
        <end position="259"/>
    </location>
</feature>
<feature type="transmembrane region" description="Helical" evidence="5">
    <location>
        <begin position="210"/>
        <end position="229"/>
    </location>
</feature>
<comment type="subcellular location">
    <subcellularLocation>
        <location evidence="1">Membrane</location>
        <topology evidence="1">Multi-pass membrane protein</topology>
    </subcellularLocation>
</comment>
<dbReference type="PANTHER" id="PTHR31310">
    <property type="match status" value="1"/>
</dbReference>
<dbReference type="PANTHER" id="PTHR31310:SF10">
    <property type="entry name" value="INOSITOLPHOSPHOTRANSFERASE AUR1_IPT1 DOMAIN-CONTAINING PROTEIN"/>
    <property type="match status" value="1"/>
</dbReference>
<evidence type="ECO:0000256" key="3">
    <source>
        <dbReference type="ARBA" id="ARBA00022989"/>
    </source>
</evidence>
<evidence type="ECO:0000313" key="8">
    <source>
        <dbReference type="Proteomes" id="UP000799640"/>
    </source>
</evidence>
<feature type="transmembrane region" description="Helical" evidence="5">
    <location>
        <begin position="124"/>
        <end position="144"/>
    </location>
</feature>
<proteinExistence type="predicted"/>
<keyword evidence="2 5" id="KW-0812">Transmembrane</keyword>
<keyword evidence="3 5" id="KW-1133">Transmembrane helix</keyword>
<sequence>MSSSSPNLTVPIHQPEWNSKPAWKLPGWAEPIMVASILFAAMYFTRRRNYSILPRRAPYTSFLDAPDSARSSDDLLPYEAVSDSDEDAAFTASTKCPPKRRRWCGFTVYTPNTSRFRHHLHSRLLQKFPFLVEMLYWIINYAFYRMTSISAQALFAKTGIWNVAQRHGLWILQFEEYGPLSWLFPLKERDVQRWFMAGHQDALTFLNRTYALIHIPGTVGFIAWYYYAAPSHRTFAIARRTMTLTNFLAFATFVCYPTMPPRLLPAEYGFLDSVRHDDAQSVWMSGRFVNALAAMPSMHFGYAFCIGCTLLWHSTLLRARWGGLERGEREKSLLGKIGYVALGFGYPALILTTIVATANHYFLDAAVATLYVFFAFAANRVFFVFIPLEDWFLWCIRAEKPVPSTGERMRGGEREG</sequence>
<organism evidence="7 8">
    <name type="scientific">Trichodelitschia bisporula</name>
    <dbReference type="NCBI Taxonomy" id="703511"/>
    <lineage>
        <taxon>Eukaryota</taxon>
        <taxon>Fungi</taxon>
        <taxon>Dikarya</taxon>
        <taxon>Ascomycota</taxon>
        <taxon>Pezizomycotina</taxon>
        <taxon>Dothideomycetes</taxon>
        <taxon>Dothideomycetes incertae sedis</taxon>
        <taxon>Phaeotrichales</taxon>
        <taxon>Phaeotrichaceae</taxon>
        <taxon>Trichodelitschia</taxon>
    </lineage>
</organism>
<dbReference type="InterPro" id="IPR052185">
    <property type="entry name" value="IPC_Synthase-Related"/>
</dbReference>
<evidence type="ECO:0000259" key="6">
    <source>
        <dbReference type="Pfam" id="PF14378"/>
    </source>
</evidence>
<dbReference type="EMBL" id="ML996711">
    <property type="protein sequence ID" value="KAF2395814.1"/>
    <property type="molecule type" value="Genomic_DNA"/>
</dbReference>
<feature type="transmembrane region" description="Helical" evidence="5">
    <location>
        <begin position="25"/>
        <end position="45"/>
    </location>
</feature>
<dbReference type="CDD" id="cd03386">
    <property type="entry name" value="PAP2_Aur1_like"/>
    <property type="match status" value="1"/>
</dbReference>
<evidence type="ECO:0000256" key="1">
    <source>
        <dbReference type="ARBA" id="ARBA00004141"/>
    </source>
</evidence>
<keyword evidence="8" id="KW-1185">Reference proteome</keyword>